<evidence type="ECO:0000313" key="4">
    <source>
        <dbReference type="EMBL" id="OPX44913.1"/>
    </source>
</evidence>
<evidence type="ECO:0000313" key="5">
    <source>
        <dbReference type="Proteomes" id="UP000191554"/>
    </source>
</evidence>
<dbReference type="GO" id="GO:0005975">
    <property type="term" value="P:carbohydrate metabolic process"/>
    <property type="evidence" value="ECO:0007669"/>
    <property type="project" value="InterPro"/>
</dbReference>
<organism evidence="4 5">
    <name type="scientific">Ruminiclostridium hungatei</name>
    <name type="common">Clostridium hungatei</name>
    <dbReference type="NCBI Taxonomy" id="48256"/>
    <lineage>
        <taxon>Bacteria</taxon>
        <taxon>Bacillati</taxon>
        <taxon>Bacillota</taxon>
        <taxon>Clostridia</taxon>
        <taxon>Eubacteriales</taxon>
        <taxon>Oscillospiraceae</taxon>
        <taxon>Ruminiclostridium</taxon>
    </lineage>
</organism>
<dbReference type="Gene3D" id="3.40.30.10">
    <property type="entry name" value="Glutaredoxin"/>
    <property type="match status" value="1"/>
</dbReference>
<feature type="domain" description="Thioredoxin" evidence="3">
    <location>
        <begin position="71"/>
        <end position="215"/>
    </location>
</feature>
<dbReference type="InterPro" id="IPR012341">
    <property type="entry name" value="6hp_glycosidase-like_sf"/>
</dbReference>
<dbReference type="PANTHER" id="PTHR42852:SF17">
    <property type="entry name" value="THIOREDOXIN-LIKE PROTEIN HI_1115"/>
    <property type="match status" value="1"/>
</dbReference>
<keyword evidence="2" id="KW-1133">Transmembrane helix</keyword>
<feature type="region of interest" description="Disordered" evidence="1">
    <location>
        <begin position="37"/>
        <end position="57"/>
    </location>
</feature>
<evidence type="ECO:0000256" key="1">
    <source>
        <dbReference type="SAM" id="MobiDB-lite"/>
    </source>
</evidence>
<comment type="caution">
    <text evidence="4">The sequence shown here is derived from an EMBL/GenBank/DDBJ whole genome shotgun (WGS) entry which is preliminary data.</text>
</comment>
<dbReference type="InterPro" id="IPR008928">
    <property type="entry name" value="6-hairpin_glycosidase_sf"/>
</dbReference>
<dbReference type="SUPFAM" id="SSF48208">
    <property type="entry name" value="Six-hairpin glycosidases"/>
    <property type="match status" value="1"/>
</dbReference>
<dbReference type="GO" id="GO:0016209">
    <property type="term" value="F:antioxidant activity"/>
    <property type="evidence" value="ECO:0007669"/>
    <property type="project" value="InterPro"/>
</dbReference>
<evidence type="ECO:0000259" key="3">
    <source>
        <dbReference type="PROSITE" id="PS51352"/>
    </source>
</evidence>
<dbReference type="EMBL" id="MZGX01000006">
    <property type="protein sequence ID" value="OPX44913.1"/>
    <property type="molecule type" value="Genomic_DNA"/>
</dbReference>
<feature type="transmembrane region" description="Helical" evidence="2">
    <location>
        <begin position="12"/>
        <end position="31"/>
    </location>
</feature>
<dbReference type="STRING" id="48256.CLHUN_11450"/>
<dbReference type="Gene3D" id="1.50.10.10">
    <property type="match status" value="1"/>
</dbReference>
<dbReference type="SUPFAM" id="SSF52833">
    <property type="entry name" value="Thioredoxin-like"/>
    <property type="match status" value="1"/>
</dbReference>
<dbReference type="InterPro" id="IPR013766">
    <property type="entry name" value="Thioredoxin_domain"/>
</dbReference>
<dbReference type="AlphaFoldDB" id="A0A1V4SM95"/>
<dbReference type="Proteomes" id="UP000191554">
    <property type="component" value="Unassembled WGS sequence"/>
</dbReference>
<dbReference type="InterPro" id="IPR000866">
    <property type="entry name" value="AhpC/TSA"/>
</dbReference>
<proteinExistence type="predicted"/>
<protein>
    <submittedName>
        <fullName evidence="4">Sporulation thiol-disulfide oxidoreductase A</fullName>
    </submittedName>
</protein>
<dbReference type="InterPro" id="IPR036249">
    <property type="entry name" value="Thioredoxin-like_sf"/>
</dbReference>
<dbReference type="PANTHER" id="PTHR42852">
    <property type="entry name" value="THIOL:DISULFIDE INTERCHANGE PROTEIN DSBE"/>
    <property type="match status" value="1"/>
</dbReference>
<keyword evidence="5" id="KW-1185">Reference proteome</keyword>
<accession>A0A1V4SM95</accession>
<dbReference type="PROSITE" id="PS51352">
    <property type="entry name" value="THIOREDOXIN_2"/>
    <property type="match status" value="1"/>
</dbReference>
<evidence type="ECO:0000256" key="2">
    <source>
        <dbReference type="SAM" id="Phobius"/>
    </source>
</evidence>
<sequence>MNPLRRLEGVIKVLLIVMLVVSICLITAWLLSERNSNRDADNPEPVTGTGQNSASANTQLAGKKDLLPDKCTLNQDLSSLAFVGEDGEKIALSQYKGKTVVLNFWASWCPHCNRELEQAHAIQELLEGYPDVEFLLVNKLDNNKETKAQALDYLKKNQIPFESVFDQDLVVYNLLGLKVIPTTLVLDESGRLKAWYAGKDMDMERFRAMLDYAVYGAAAGTLNFIEKELTDPEGGVRTNYTSEKDSDLKYTDVLSESQGLVMEYAVRTMNKGLFEKSYGYVIENMKKDPLVSWLVSEKGPARVNSAVDDLRIFRAVYGADGLWGGYTGFLKNYEEVLYRYNVNNQNLVNHYDFKYKKKSGSLKLCFADFEALEKLKAVNPRWDTVYKNSLAVVNNGFLGDGFPMYHSEYDYSRKAYKSDEINMAEGMVTLLHLSKIGQVKPQTIQWLKKAVDGEGIFAGYNADGTVAKGYGFESTAIYAIVYMIADTVEDADLANKALARMETMRIFDSDDRLNGAFGSPDGTGIYSFDQCMALLAYGMSDKKVLANP</sequence>
<dbReference type="GO" id="GO:0016491">
    <property type="term" value="F:oxidoreductase activity"/>
    <property type="evidence" value="ECO:0007669"/>
    <property type="project" value="InterPro"/>
</dbReference>
<dbReference type="CDD" id="cd02966">
    <property type="entry name" value="TlpA_like_family"/>
    <property type="match status" value="1"/>
</dbReference>
<dbReference type="Pfam" id="PF00578">
    <property type="entry name" value="AhpC-TSA"/>
    <property type="match status" value="1"/>
</dbReference>
<keyword evidence="2" id="KW-0812">Transmembrane</keyword>
<dbReference type="InterPro" id="IPR050553">
    <property type="entry name" value="Thioredoxin_ResA/DsbE_sf"/>
</dbReference>
<feature type="compositionally biased region" description="Polar residues" evidence="1">
    <location>
        <begin position="48"/>
        <end position="57"/>
    </location>
</feature>
<reference evidence="4 5" key="1">
    <citation type="submission" date="2017-03" db="EMBL/GenBank/DDBJ databases">
        <title>Genome sequence of Clostridium hungatei DSM 14427.</title>
        <authorList>
            <person name="Poehlein A."/>
            <person name="Daniel R."/>
        </authorList>
    </citation>
    <scope>NUCLEOTIDE SEQUENCE [LARGE SCALE GENOMIC DNA]</scope>
    <source>
        <strain evidence="4 5">DSM 14427</strain>
    </source>
</reference>
<gene>
    <name evidence="4" type="primary">stoA</name>
    <name evidence="4" type="ORF">CLHUN_11450</name>
</gene>
<name>A0A1V4SM95_RUMHU</name>
<keyword evidence="2" id="KW-0472">Membrane</keyword>